<feature type="domain" description="Homing endonuclease LAGLIDADG" evidence="1">
    <location>
        <begin position="24"/>
        <end position="64"/>
    </location>
</feature>
<dbReference type="AlphaFoldDB" id="A0A4D6H4R0"/>
<dbReference type="Pfam" id="PF00961">
    <property type="entry name" value="LAGLIDADG_1"/>
    <property type="match status" value="1"/>
</dbReference>
<evidence type="ECO:0000259" key="1">
    <source>
        <dbReference type="Pfam" id="PF00961"/>
    </source>
</evidence>
<accession>A0A4D6H4R0</accession>
<gene>
    <name evidence="2" type="ORF">DV707_10840</name>
</gene>
<reference evidence="2 3" key="1">
    <citation type="journal article" date="2019" name="Nat. Commun.">
        <title>A new type of DNA phosphorothioation-based antiviral system in archaea.</title>
        <authorList>
            <person name="Xiong L."/>
            <person name="Liu S."/>
            <person name="Chen S."/>
            <person name="Xiao Y."/>
            <person name="Zhu B."/>
            <person name="Gao Y."/>
            <person name="Zhang Y."/>
            <person name="Chen B."/>
            <person name="Luo J."/>
            <person name="Deng Z."/>
            <person name="Chen X."/>
            <person name="Wang L."/>
            <person name="Chen S."/>
        </authorList>
    </citation>
    <scope>NUCLEOTIDE SEQUENCE [LARGE SCALE GENOMIC DNA]</scope>
    <source>
        <strain evidence="2 3">CGMCC 1.10331</strain>
    </source>
</reference>
<dbReference type="Proteomes" id="UP000296733">
    <property type="component" value="Chromosome"/>
</dbReference>
<dbReference type="InterPro" id="IPR027434">
    <property type="entry name" value="Homing_endonucl"/>
</dbReference>
<dbReference type="KEGG" id="hlm:DV707_10840"/>
<dbReference type="SUPFAM" id="SSF55608">
    <property type="entry name" value="Homing endonucleases"/>
    <property type="match status" value="1"/>
</dbReference>
<dbReference type="Gene3D" id="3.10.28.10">
    <property type="entry name" value="Homing endonucleases"/>
    <property type="match status" value="1"/>
</dbReference>
<dbReference type="EMBL" id="CP031311">
    <property type="protein sequence ID" value="QCC48118.1"/>
    <property type="molecule type" value="Genomic_DNA"/>
</dbReference>
<name>A0A4D6H4R0_9EURY</name>
<dbReference type="GO" id="GO:0004519">
    <property type="term" value="F:endonuclease activity"/>
    <property type="evidence" value="ECO:0007669"/>
    <property type="project" value="InterPro"/>
</dbReference>
<evidence type="ECO:0000313" key="3">
    <source>
        <dbReference type="Proteomes" id="UP000296733"/>
    </source>
</evidence>
<organism evidence="2 3">
    <name type="scientific">Halobellus limi</name>
    <dbReference type="NCBI Taxonomy" id="699433"/>
    <lineage>
        <taxon>Archaea</taxon>
        <taxon>Methanobacteriati</taxon>
        <taxon>Methanobacteriota</taxon>
        <taxon>Stenosarchaea group</taxon>
        <taxon>Halobacteria</taxon>
        <taxon>Halobacteriales</taxon>
        <taxon>Haloferacaceae</taxon>
        <taxon>Halobellus</taxon>
    </lineage>
</organism>
<protein>
    <recommendedName>
        <fullName evidence="1">Homing endonuclease LAGLIDADG domain-containing protein</fullName>
    </recommendedName>
</protein>
<dbReference type="InterPro" id="IPR004860">
    <property type="entry name" value="LAGLIDADG_dom"/>
</dbReference>
<proteinExistence type="predicted"/>
<evidence type="ECO:0000313" key="2">
    <source>
        <dbReference type="EMBL" id="QCC48118.1"/>
    </source>
</evidence>
<sequence length="168" mass="19056">MIPPMDQIMDDRKYSVEELVKAYMAGLVDGAGSFSVQVHKDTNYKSGYAFAAFFKMNHRQQEALVDFANWAEDQGVEVSVEGESSLTVGKIDDLKLLIETLRPFVRTKALDVEILAEEIIPRIEAGEHTSEDGLIELMGYVEQMPSVNMSNRKYTQDYFIEEFKEESA</sequence>